<sequence length="131" mass="15055">MILENVPLARQLDFVFREIRDELAHLTSGTVFVQIRNNVIGKFGVRAFPAESRGNQLEVMDSGLSEVHVQSFRQTALESLKLKRWTHGEILFEFAMKKNTLCTSIAFESNYNMASIFADAEKKRKLQYQNV</sequence>
<proteinExistence type="predicted"/>
<dbReference type="Proteomes" id="UP001597180">
    <property type="component" value="Unassembled WGS sequence"/>
</dbReference>
<accession>A0ABW3ULE3</accession>
<keyword evidence="2" id="KW-1185">Reference proteome</keyword>
<dbReference type="EMBL" id="JBHTLU010000019">
    <property type="protein sequence ID" value="MFD1221808.1"/>
    <property type="molecule type" value="Genomic_DNA"/>
</dbReference>
<gene>
    <name evidence="1" type="ORF">ACFQ4B_16945</name>
</gene>
<reference evidence="2" key="1">
    <citation type="journal article" date="2019" name="Int. J. Syst. Evol. Microbiol.">
        <title>The Global Catalogue of Microorganisms (GCM) 10K type strain sequencing project: providing services to taxonomists for standard genome sequencing and annotation.</title>
        <authorList>
            <consortium name="The Broad Institute Genomics Platform"/>
            <consortium name="The Broad Institute Genome Sequencing Center for Infectious Disease"/>
            <person name="Wu L."/>
            <person name="Ma J."/>
        </authorList>
    </citation>
    <scope>NUCLEOTIDE SEQUENCE [LARGE SCALE GENOMIC DNA]</scope>
    <source>
        <strain evidence="2">CCUG 53270</strain>
    </source>
</reference>
<organism evidence="1 2">
    <name type="scientific">Paenibacillus vulneris</name>
    <dbReference type="NCBI Taxonomy" id="1133364"/>
    <lineage>
        <taxon>Bacteria</taxon>
        <taxon>Bacillati</taxon>
        <taxon>Bacillota</taxon>
        <taxon>Bacilli</taxon>
        <taxon>Bacillales</taxon>
        <taxon>Paenibacillaceae</taxon>
        <taxon>Paenibacillus</taxon>
    </lineage>
</organism>
<dbReference type="RefSeq" id="WP_079912680.1">
    <property type="nucleotide sequence ID" value="NZ_BAABJG010000003.1"/>
</dbReference>
<evidence type="ECO:0000313" key="1">
    <source>
        <dbReference type="EMBL" id="MFD1221808.1"/>
    </source>
</evidence>
<comment type="caution">
    <text evidence="1">The sequence shown here is derived from an EMBL/GenBank/DDBJ whole genome shotgun (WGS) entry which is preliminary data.</text>
</comment>
<name>A0ABW3ULE3_9BACL</name>
<protein>
    <submittedName>
        <fullName evidence="1">O-methyltransferase</fullName>
    </submittedName>
</protein>
<evidence type="ECO:0000313" key="2">
    <source>
        <dbReference type="Proteomes" id="UP001597180"/>
    </source>
</evidence>